<dbReference type="AlphaFoldDB" id="B0CTZ6"/>
<reference evidence="2 3" key="1">
    <citation type="journal article" date="2008" name="Nature">
        <title>The genome of Laccaria bicolor provides insights into mycorrhizal symbiosis.</title>
        <authorList>
            <person name="Martin F."/>
            <person name="Aerts A."/>
            <person name="Ahren D."/>
            <person name="Brun A."/>
            <person name="Danchin E.G.J."/>
            <person name="Duchaussoy F."/>
            <person name="Gibon J."/>
            <person name="Kohler A."/>
            <person name="Lindquist E."/>
            <person name="Pereda V."/>
            <person name="Salamov A."/>
            <person name="Shapiro H.J."/>
            <person name="Wuyts J."/>
            <person name="Blaudez D."/>
            <person name="Buee M."/>
            <person name="Brokstein P."/>
            <person name="Canbaeck B."/>
            <person name="Cohen D."/>
            <person name="Courty P.E."/>
            <person name="Coutinho P.M."/>
            <person name="Delaruelle C."/>
            <person name="Detter J.C."/>
            <person name="Deveau A."/>
            <person name="DiFazio S."/>
            <person name="Duplessis S."/>
            <person name="Fraissinet-Tachet L."/>
            <person name="Lucic E."/>
            <person name="Frey-Klett P."/>
            <person name="Fourrey C."/>
            <person name="Feussner I."/>
            <person name="Gay G."/>
            <person name="Grimwood J."/>
            <person name="Hoegger P.J."/>
            <person name="Jain P."/>
            <person name="Kilaru S."/>
            <person name="Labbe J."/>
            <person name="Lin Y.C."/>
            <person name="Legue V."/>
            <person name="Le Tacon F."/>
            <person name="Marmeisse R."/>
            <person name="Melayah D."/>
            <person name="Montanini B."/>
            <person name="Muratet M."/>
            <person name="Nehls U."/>
            <person name="Niculita-Hirzel H."/>
            <person name="Oudot-Le Secq M.P."/>
            <person name="Peter M."/>
            <person name="Quesneville H."/>
            <person name="Rajashekar B."/>
            <person name="Reich M."/>
            <person name="Rouhier N."/>
            <person name="Schmutz J."/>
            <person name="Yin T."/>
            <person name="Chalot M."/>
            <person name="Henrissat B."/>
            <person name="Kuees U."/>
            <person name="Lucas S."/>
            <person name="Van de Peer Y."/>
            <person name="Podila G.K."/>
            <person name="Polle A."/>
            <person name="Pukkila P.J."/>
            <person name="Richardson P.M."/>
            <person name="Rouze P."/>
            <person name="Sanders I.R."/>
            <person name="Stajich J.E."/>
            <person name="Tunlid A."/>
            <person name="Tuskan G."/>
            <person name="Grigoriev I.V."/>
        </authorList>
    </citation>
    <scope>NUCLEOTIDE SEQUENCE [LARGE SCALE GENOMIC DNA]</scope>
    <source>
        <strain evidence="3">S238N-H82 / ATCC MYA-4686</strain>
    </source>
</reference>
<feature type="compositionally biased region" description="Basic and acidic residues" evidence="1">
    <location>
        <begin position="373"/>
        <end position="396"/>
    </location>
</feature>
<dbReference type="KEGG" id="lbc:LACBIDRAFT_292035"/>
<sequence length="431" mass="48152">MAKALNVLIGNQGYLTQEATGKSYLFGTAKGKEKCSRYYRVCEFVTLSTIPDLQVTPASDPETDFTGNQREAGASHKPLFKAPEGKMKKIDFRDIKLPGPSPKRVRRDSEEPEGPKSVQANNHTHKRSSSSTTSLNRVIQQVAASPSTNKKRSALGSENAKSLSRASVASLAAEDNISVTDSLADSVAESIRGTTRIRRTEAERRQYFENQPECANISPYEVTCTRCDKVLKLDRRRPYHVQRWEKHRLTCDLKPLRYLKTRSPVEQVPSSRVAAAERKLRLVNDPQAKSYQAHDVECAVCGVRVNLKGDGQYNLTSWEEHKDRCKYSPLPGTENVIPFPIKSTEPSPSTLVDAAFRATGRESSPSNLHGVKRPREEPALVPDEDLRPHNRPRHDTYAPPQEEAPTAMGWFLLPVKAFIRGFRESLKGDSS</sequence>
<evidence type="ECO:0000256" key="1">
    <source>
        <dbReference type="SAM" id="MobiDB-lite"/>
    </source>
</evidence>
<accession>B0CTZ6</accession>
<dbReference type="GeneID" id="6070217"/>
<gene>
    <name evidence="2" type="ORF">LACBIDRAFT_292035</name>
</gene>
<dbReference type="OrthoDB" id="3262173at2759"/>
<dbReference type="EMBL" id="DS547092">
    <property type="protein sequence ID" value="EDR14586.1"/>
    <property type="molecule type" value="Genomic_DNA"/>
</dbReference>
<evidence type="ECO:0000313" key="2">
    <source>
        <dbReference type="EMBL" id="EDR14586.1"/>
    </source>
</evidence>
<keyword evidence="3" id="KW-1185">Reference proteome</keyword>
<dbReference type="InParanoid" id="B0CTZ6"/>
<dbReference type="Proteomes" id="UP000001194">
    <property type="component" value="Unassembled WGS sequence"/>
</dbReference>
<dbReference type="RefSeq" id="XP_001875145.1">
    <property type="nucleotide sequence ID" value="XM_001875110.1"/>
</dbReference>
<proteinExistence type="predicted"/>
<dbReference type="HOGENOM" id="CLU_618159_0_0_1"/>
<feature type="compositionally biased region" description="Basic and acidic residues" evidence="1">
    <location>
        <begin position="83"/>
        <end position="96"/>
    </location>
</feature>
<organism evidence="3">
    <name type="scientific">Laccaria bicolor (strain S238N-H82 / ATCC MYA-4686)</name>
    <name type="common">Bicoloured deceiver</name>
    <name type="synonym">Laccaria laccata var. bicolor</name>
    <dbReference type="NCBI Taxonomy" id="486041"/>
    <lineage>
        <taxon>Eukaryota</taxon>
        <taxon>Fungi</taxon>
        <taxon>Dikarya</taxon>
        <taxon>Basidiomycota</taxon>
        <taxon>Agaricomycotina</taxon>
        <taxon>Agaricomycetes</taxon>
        <taxon>Agaricomycetidae</taxon>
        <taxon>Agaricales</taxon>
        <taxon>Agaricineae</taxon>
        <taxon>Hydnangiaceae</taxon>
        <taxon>Laccaria</taxon>
    </lineage>
</organism>
<evidence type="ECO:0000313" key="3">
    <source>
        <dbReference type="Proteomes" id="UP000001194"/>
    </source>
</evidence>
<feature type="compositionally biased region" description="Polar residues" evidence="1">
    <location>
        <begin position="135"/>
        <end position="148"/>
    </location>
</feature>
<feature type="region of interest" description="Disordered" evidence="1">
    <location>
        <begin position="359"/>
        <end position="403"/>
    </location>
</feature>
<protein>
    <submittedName>
        <fullName evidence="2">Predicted protein</fullName>
    </submittedName>
</protein>
<name>B0CTZ6_LACBS</name>
<feature type="region of interest" description="Disordered" evidence="1">
    <location>
        <begin position="55"/>
        <end position="163"/>
    </location>
</feature>